<evidence type="ECO:0000256" key="11">
    <source>
        <dbReference type="ARBA" id="ARBA00049007"/>
    </source>
</evidence>
<reference evidence="14 15" key="1">
    <citation type="journal article" date="2010" name="Stand. Genomic Sci.">
        <title>Complete genome sequence of Ferrimonas balearica type strain (PAT).</title>
        <authorList>
            <person name="Nolan M."/>
            <person name="Sikorski J."/>
            <person name="Davenport K."/>
            <person name="Lucas S."/>
            <person name="Glavina Del Rio T."/>
            <person name="Tice H."/>
            <person name="Cheng J."/>
            <person name="Goodwin L."/>
            <person name="Pitluck S."/>
            <person name="Liolios K."/>
            <person name="Ivanova N."/>
            <person name="Mavromatis K."/>
            <person name="Ovchinnikova G."/>
            <person name="Pati A."/>
            <person name="Chen A."/>
            <person name="Palaniappan K."/>
            <person name="Land M."/>
            <person name="Hauser L."/>
            <person name="Chang Y."/>
            <person name="Jeffries C."/>
            <person name="Tapia R."/>
            <person name="Brettin T."/>
            <person name="Detter J."/>
            <person name="Han C."/>
            <person name="Yasawong M."/>
            <person name="Rohde M."/>
            <person name="Tindall B."/>
            <person name="Goker M."/>
            <person name="Woyke T."/>
            <person name="Bristow J."/>
            <person name="Eisen J."/>
            <person name="Markowitz V."/>
            <person name="Hugenholtz P."/>
            <person name="Kyrpides N."/>
            <person name="Klenk H."/>
            <person name="Lapidus A."/>
        </authorList>
    </citation>
    <scope>NUCLEOTIDE SEQUENCE [LARGE SCALE GENOMIC DNA]</scope>
    <source>
        <strain evidence="15">DSM 9799 / CCM 4581 / KCTC 23876 / PAT</strain>
    </source>
</reference>
<comment type="catalytic activity">
    <reaction evidence="11 12">
        <text>O-phospho-L-serine + 2-oxoglutarate = 3-phosphooxypyruvate + L-glutamate</text>
        <dbReference type="Rhea" id="RHEA:14329"/>
        <dbReference type="ChEBI" id="CHEBI:16810"/>
        <dbReference type="ChEBI" id="CHEBI:18110"/>
        <dbReference type="ChEBI" id="CHEBI:29985"/>
        <dbReference type="ChEBI" id="CHEBI:57524"/>
        <dbReference type="EC" id="2.6.1.52"/>
    </reaction>
</comment>
<evidence type="ECO:0000313" key="14">
    <source>
        <dbReference type="EMBL" id="ADN76145.1"/>
    </source>
</evidence>
<keyword evidence="12" id="KW-0963">Cytoplasm</keyword>
<dbReference type="UniPathway" id="UPA00135">
    <property type="reaction ID" value="UER00197"/>
</dbReference>
<comment type="similarity">
    <text evidence="3 12">Belongs to the class-V pyridoxal-phosphate-dependent aminotransferase family. SerC subfamily.</text>
</comment>
<evidence type="ECO:0000256" key="9">
    <source>
        <dbReference type="ARBA" id="ARBA00023299"/>
    </source>
</evidence>
<sequence length="355" mass="39026">MTIYNFCAGPAMLPTAVMRKAQQEFCDYQGLGVSVMELSHRSPEYMAVAEKAEQDLRELMAIPDNYAVLFLHGGARGQFSAIPLNLLGQGKALYLESGQWSVAAATEAEKYGDIERVDLRCESRTLDLSRIPADTSEYAYVHYCPNETVDGVAMFDVPEVAAPLVADLSSCILGRDLDVSQFALLYAGAQKNIGPAGLTLVIVRRDLLGNADSRCPAILDYQLAANHDSMYNTPPTFAWYLAGEVFQWLKHQGGVAAMAEVNRRKADKLYGFIDASDFYRNAVAPSHRSEMNVTFQLHDAQLDKRFLAEAEAAGLKALKGHRMVGGMRASIYNAMPEAGVDALVQFMDHFARTYG</sequence>
<proteinExistence type="inferred from homology"/>
<dbReference type="Gene3D" id="3.90.1150.10">
    <property type="entry name" value="Aspartate Aminotransferase, domain 1"/>
    <property type="match status" value="1"/>
</dbReference>
<keyword evidence="15" id="KW-1185">Reference proteome</keyword>
<dbReference type="KEGG" id="fbl:Fbal_1942"/>
<accession>E1STN2</accession>
<comment type="subcellular location">
    <subcellularLocation>
        <location evidence="12">Cytoplasm</location>
    </subcellularLocation>
</comment>
<keyword evidence="4 12" id="KW-0032">Aminotransferase</keyword>
<evidence type="ECO:0000313" key="15">
    <source>
        <dbReference type="Proteomes" id="UP000006683"/>
    </source>
</evidence>
<organism evidence="14 15">
    <name type="scientific">Ferrimonas balearica (strain DSM 9799 / CCM 4581 / KCTC 23876 / PAT)</name>
    <dbReference type="NCBI Taxonomy" id="550540"/>
    <lineage>
        <taxon>Bacteria</taxon>
        <taxon>Pseudomonadati</taxon>
        <taxon>Pseudomonadota</taxon>
        <taxon>Gammaproteobacteria</taxon>
        <taxon>Alteromonadales</taxon>
        <taxon>Ferrimonadaceae</taxon>
        <taxon>Ferrimonas</taxon>
    </lineage>
</organism>
<dbReference type="GO" id="GO:0006564">
    <property type="term" value="P:L-serine biosynthetic process"/>
    <property type="evidence" value="ECO:0007669"/>
    <property type="project" value="UniProtKB-UniRule"/>
</dbReference>
<dbReference type="SUPFAM" id="SSF53383">
    <property type="entry name" value="PLP-dependent transferases"/>
    <property type="match status" value="1"/>
</dbReference>
<dbReference type="GO" id="GO:0008615">
    <property type="term" value="P:pyridoxine biosynthetic process"/>
    <property type="evidence" value="ECO:0007669"/>
    <property type="project" value="UniProtKB-UniRule"/>
</dbReference>
<dbReference type="EC" id="2.6.1.52" evidence="12"/>
<dbReference type="InterPro" id="IPR000192">
    <property type="entry name" value="Aminotrans_V_dom"/>
</dbReference>
<dbReference type="STRING" id="550540.Fbal_1942"/>
<evidence type="ECO:0000256" key="3">
    <source>
        <dbReference type="ARBA" id="ARBA00006904"/>
    </source>
</evidence>
<dbReference type="HAMAP" id="MF_00160">
    <property type="entry name" value="SerC_aminotrans_5"/>
    <property type="match status" value="1"/>
</dbReference>
<dbReference type="eggNOG" id="COG1932">
    <property type="taxonomic scope" value="Bacteria"/>
</dbReference>
<keyword evidence="7 12" id="KW-0663">Pyridoxal phosphate</keyword>
<comment type="caution">
    <text evidence="12">Lacks conserved residue(s) required for the propagation of feature annotation.</text>
</comment>
<keyword evidence="9 12" id="KW-0718">Serine biosynthesis</keyword>
<feature type="binding site" evidence="12">
    <location>
        <begin position="232"/>
        <end position="233"/>
    </location>
    <ligand>
        <name>pyridoxal 5'-phosphate</name>
        <dbReference type="ChEBI" id="CHEBI:597326"/>
    </ligand>
</feature>
<dbReference type="HOGENOM" id="CLU_034866_0_2_6"/>
<evidence type="ECO:0000256" key="10">
    <source>
        <dbReference type="ARBA" id="ARBA00047630"/>
    </source>
</evidence>
<evidence type="ECO:0000256" key="5">
    <source>
        <dbReference type="ARBA" id="ARBA00022605"/>
    </source>
</evidence>
<dbReference type="OrthoDB" id="9809412at2"/>
<dbReference type="PANTHER" id="PTHR43247:SF1">
    <property type="entry name" value="PHOSPHOSERINE AMINOTRANSFERASE"/>
    <property type="match status" value="1"/>
</dbReference>
<dbReference type="AlphaFoldDB" id="E1STN2"/>
<gene>
    <name evidence="12" type="primary">serC</name>
    <name evidence="14" type="ordered locus">Fbal_1942</name>
</gene>
<comment type="pathway">
    <text evidence="2 12">Amino-acid biosynthesis; L-serine biosynthesis; L-serine from 3-phospho-D-glycerate: step 2/3.</text>
</comment>
<dbReference type="Gene3D" id="3.40.640.10">
    <property type="entry name" value="Type I PLP-dependent aspartate aminotransferase-like (Major domain)"/>
    <property type="match status" value="1"/>
</dbReference>
<dbReference type="EMBL" id="CP002209">
    <property type="protein sequence ID" value="ADN76145.1"/>
    <property type="molecule type" value="Genomic_DNA"/>
</dbReference>
<feature type="domain" description="Aminotransferase class V" evidence="13">
    <location>
        <begin position="3"/>
        <end position="343"/>
    </location>
</feature>
<dbReference type="InterPro" id="IPR015421">
    <property type="entry name" value="PyrdxlP-dep_Trfase_major"/>
</dbReference>
<comment type="subunit">
    <text evidence="12">Homodimer.</text>
</comment>
<evidence type="ECO:0000256" key="2">
    <source>
        <dbReference type="ARBA" id="ARBA00005099"/>
    </source>
</evidence>
<keyword evidence="5 12" id="KW-0028">Amino-acid biosynthesis</keyword>
<dbReference type="GeneID" id="67182153"/>
<dbReference type="InterPro" id="IPR022278">
    <property type="entry name" value="Pser_aminoTfrase"/>
</dbReference>
<comment type="catalytic activity">
    <reaction evidence="10 12">
        <text>4-(phosphooxy)-L-threonine + 2-oxoglutarate = (R)-3-hydroxy-2-oxo-4-phosphooxybutanoate + L-glutamate</text>
        <dbReference type="Rhea" id="RHEA:16573"/>
        <dbReference type="ChEBI" id="CHEBI:16810"/>
        <dbReference type="ChEBI" id="CHEBI:29985"/>
        <dbReference type="ChEBI" id="CHEBI:58452"/>
        <dbReference type="ChEBI" id="CHEBI:58538"/>
        <dbReference type="EC" id="2.6.1.52"/>
    </reaction>
</comment>
<dbReference type="GO" id="GO:0030170">
    <property type="term" value="F:pyridoxal phosphate binding"/>
    <property type="evidence" value="ECO:0007669"/>
    <property type="project" value="UniProtKB-UniRule"/>
</dbReference>
<dbReference type="UniPathway" id="UPA00244">
    <property type="reaction ID" value="UER00311"/>
</dbReference>
<comment type="function">
    <text evidence="12">Catalyzes the reversible conversion of 3-phosphohydroxypyruvate to phosphoserine and of 3-hydroxy-2-oxo-4-phosphonooxybutanoate to phosphohydroxythreonine.</text>
</comment>
<dbReference type="PIRSF" id="PIRSF000525">
    <property type="entry name" value="SerC"/>
    <property type="match status" value="1"/>
</dbReference>
<comment type="pathway">
    <text evidence="1 12">Cofactor biosynthesis; pyridoxine 5'-phosphate biosynthesis; pyridoxine 5'-phosphate from D-erythrose 4-phosphate: step 3/5.</text>
</comment>
<feature type="binding site" evidence="12">
    <location>
        <position position="41"/>
    </location>
    <ligand>
        <name>L-glutamate</name>
        <dbReference type="ChEBI" id="CHEBI:29985"/>
    </ligand>
</feature>
<feature type="modified residue" description="N6-(pyridoxal phosphate)lysine" evidence="12">
    <location>
        <position position="191"/>
    </location>
</feature>
<dbReference type="RefSeq" id="WP_013345451.1">
    <property type="nucleotide sequence ID" value="NC_014541.1"/>
</dbReference>
<dbReference type="InterPro" id="IPR015424">
    <property type="entry name" value="PyrdxlP-dep_Trfase"/>
</dbReference>
<dbReference type="GO" id="GO:0004648">
    <property type="term" value="F:O-phospho-L-serine:2-oxoglutarate aminotransferase activity"/>
    <property type="evidence" value="ECO:0007669"/>
    <property type="project" value="UniProtKB-UniRule"/>
</dbReference>
<keyword evidence="6 12" id="KW-0808">Transferase</keyword>
<evidence type="ECO:0000259" key="13">
    <source>
        <dbReference type="Pfam" id="PF00266"/>
    </source>
</evidence>
<evidence type="ECO:0000256" key="7">
    <source>
        <dbReference type="ARBA" id="ARBA00022898"/>
    </source>
</evidence>
<dbReference type="FunFam" id="3.90.1150.10:FF:000006">
    <property type="entry name" value="Phosphoserine aminotransferase"/>
    <property type="match status" value="1"/>
</dbReference>
<feature type="binding site" evidence="12">
    <location>
        <position position="148"/>
    </location>
    <ligand>
        <name>pyridoxal 5'-phosphate</name>
        <dbReference type="ChEBI" id="CHEBI:597326"/>
    </ligand>
</feature>
<feature type="binding site" evidence="12">
    <location>
        <begin position="75"/>
        <end position="76"/>
    </location>
    <ligand>
        <name>pyridoxal 5'-phosphate</name>
        <dbReference type="ChEBI" id="CHEBI:597326"/>
    </ligand>
</feature>
<evidence type="ECO:0000256" key="8">
    <source>
        <dbReference type="ARBA" id="ARBA00023096"/>
    </source>
</evidence>
<keyword evidence="8 12" id="KW-0664">Pyridoxine biosynthesis</keyword>
<dbReference type="NCBIfam" id="NF003764">
    <property type="entry name" value="PRK05355.1"/>
    <property type="match status" value="1"/>
</dbReference>
<name>E1STN2_FERBD</name>
<evidence type="ECO:0000256" key="6">
    <source>
        <dbReference type="ARBA" id="ARBA00022679"/>
    </source>
</evidence>
<dbReference type="Proteomes" id="UP000006683">
    <property type="component" value="Chromosome"/>
</dbReference>
<feature type="binding site" evidence="12">
    <location>
        <position position="167"/>
    </location>
    <ligand>
        <name>pyridoxal 5'-phosphate</name>
        <dbReference type="ChEBI" id="CHEBI:597326"/>
    </ligand>
</feature>
<dbReference type="PANTHER" id="PTHR43247">
    <property type="entry name" value="PHOSPHOSERINE AMINOTRANSFERASE"/>
    <property type="match status" value="1"/>
</dbReference>
<dbReference type="GO" id="GO:0005737">
    <property type="term" value="C:cytoplasm"/>
    <property type="evidence" value="ECO:0007669"/>
    <property type="project" value="UniProtKB-SubCell"/>
</dbReference>
<dbReference type="NCBIfam" id="TIGR01364">
    <property type="entry name" value="serC_1"/>
    <property type="match status" value="1"/>
</dbReference>
<dbReference type="FunFam" id="3.40.640.10:FF:000010">
    <property type="entry name" value="Phosphoserine aminotransferase"/>
    <property type="match status" value="1"/>
</dbReference>
<feature type="binding site" evidence="12">
    <location>
        <position position="100"/>
    </location>
    <ligand>
        <name>pyridoxal 5'-phosphate</name>
        <dbReference type="ChEBI" id="CHEBI:597326"/>
    </ligand>
</feature>
<dbReference type="InterPro" id="IPR015422">
    <property type="entry name" value="PyrdxlP-dep_Trfase_small"/>
</dbReference>
<dbReference type="Pfam" id="PF00266">
    <property type="entry name" value="Aminotran_5"/>
    <property type="match status" value="1"/>
</dbReference>
<feature type="binding site" evidence="12">
    <location>
        <position position="190"/>
    </location>
    <ligand>
        <name>pyridoxal 5'-phosphate</name>
        <dbReference type="ChEBI" id="CHEBI:597326"/>
    </ligand>
</feature>
<evidence type="ECO:0000256" key="4">
    <source>
        <dbReference type="ARBA" id="ARBA00022576"/>
    </source>
</evidence>
<protein>
    <recommendedName>
        <fullName evidence="12">Phosphoserine aminotransferase</fullName>
        <ecNumber evidence="12">2.6.1.52</ecNumber>
    </recommendedName>
    <alternativeName>
        <fullName evidence="12">Phosphohydroxythreonine aminotransferase</fullName>
        <shortName evidence="12">PSAT</shortName>
    </alternativeName>
</protein>
<evidence type="ECO:0000256" key="12">
    <source>
        <dbReference type="HAMAP-Rule" id="MF_00160"/>
    </source>
</evidence>
<evidence type="ECO:0000256" key="1">
    <source>
        <dbReference type="ARBA" id="ARBA00004915"/>
    </source>
</evidence>
<comment type="cofactor">
    <cofactor evidence="12">
        <name>pyridoxal 5'-phosphate</name>
        <dbReference type="ChEBI" id="CHEBI:597326"/>
    </cofactor>
    <text evidence="12">Binds 1 pyridoxal phosphate per subunit.</text>
</comment>